<evidence type="ECO:0000313" key="1">
    <source>
        <dbReference type="EMBL" id="GAH41196.1"/>
    </source>
</evidence>
<organism evidence="1">
    <name type="scientific">marine sediment metagenome</name>
    <dbReference type="NCBI Taxonomy" id="412755"/>
    <lineage>
        <taxon>unclassified sequences</taxon>
        <taxon>metagenomes</taxon>
        <taxon>ecological metagenomes</taxon>
    </lineage>
</organism>
<sequence length="137" mass="15500">MFPILVILIVAMSFFKDVKSESVENAVDVKPTFALPKVEDSPMDYKILGIPFEIETPKSKYNKTAWKLPVSFMGIEGEIFANDSLKFQIAVEMKKLGIAFSEKNLSKLVGMDIKIWMTKGTDDNNYFNCQISESESE</sequence>
<reference evidence="1" key="1">
    <citation type="journal article" date="2014" name="Front. Microbiol.">
        <title>High frequency of phylogenetically diverse reductive dehalogenase-homologous genes in deep subseafloor sedimentary metagenomes.</title>
        <authorList>
            <person name="Kawai M."/>
            <person name="Futagami T."/>
            <person name="Toyoda A."/>
            <person name="Takaki Y."/>
            <person name="Nishi S."/>
            <person name="Hori S."/>
            <person name="Arai W."/>
            <person name="Tsubouchi T."/>
            <person name="Morono Y."/>
            <person name="Uchiyama I."/>
            <person name="Ito T."/>
            <person name="Fujiyama A."/>
            <person name="Inagaki F."/>
            <person name="Takami H."/>
        </authorList>
    </citation>
    <scope>NUCLEOTIDE SEQUENCE</scope>
    <source>
        <strain evidence="1">Expedition CK06-06</strain>
    </source>
</reference>
<proteinExistence type="predicted"/>
<name>X1F6D1_9ZZZZ</name>
<accession>X1F6D1</accession>
<comment type="caution">
    <text evidence="1">The sequence shown here is derived from an EMBL/GenBank/DDBJ whole genome shotgun (WGS) entry which is preliminary data.</text>
</comment>
<dbReference type="AlphaFoldDB" id="X1F6D1"/>
<dbReference type="EMBL" id="BARU01009757">
    <property type="protein sequence ID" value="GAH41196.1"/>
    <property type="molecule type" value="Genomic_DNA"/>
</dbReference>
<protein>
    <submittedName>
        <fullName evidence="1">Uncharacterized protein</fullName>
    </submittedName>
</protein>
<gene>
    <name evidence="1" type="ORF">S03H2_18770</name>
</gene>